<dbReference type="NCBIfam" id="TIGR01297">
    <property type="entry name" value="CDF"/>
    <property type="match status" value="1"/>
</dbReference>
<dbReference type="InterPro" id="IPR027470">
    <property type="entry name" value="Cation_efflux_CTD"/>
</dbReference>
<dbReference type="InterPro" id="IPR058533">
    <property type="entry name" value="Cation_efflux_TM"/>
</dbReference>
<dbReference type="InterPro" id="IPR002524">
    <property type="entry name" value="Cation_efflux"/>
</dbReference>
<feature type="domain" description="Cation efflux protein cytoplasmic" evidence="9">
    <location>
        <begin position="218"/>
        <end position="294"/>
    </location>
</feature>
<evidence type="ECO:0000259" key="8">
    <source>
        <dbReference type="Pfam" id="PF01545"/>
    </source>
</evidence>
<evidence type="ECO:0000256" key="2">
    <source>
        <dbReference type="ARBA" id="ARBA00008114"/>
    </source>
</evidence>
<feature type="transmembrane region" description="Helical" evidence="7">
    <location>
        <begin position="17"/>
        <end position="36"/>
    </location>
</feature>
<comment type="caution">
    <text evidence="10">The sequence shown here is derived from an EMBL/GenBank/DDBJ whole genome shotgun (WGS) entry which is preliminary data.</text>
</comment>
<comment type="similarity">
    <text evidence="2">Belongs to the cation diffusion facilitator (CDF) transporter (TC 2.A.4) family.</text>
</comment>
<evidence type="ECO:0000313" key="11">
    <source>
        <dbReference type="Proteomes" id="UP001294412"/>
    </source>
</evidence>
<name>A0ABU5I5E6_9HYPH</name>
<evidence type="ECO:0000256" key="3">
    <source>
        <dbReference type="ARBA" id="ARBA00022448"/>
    </source>
</evidence>
<dbReference type="EMBL" id="JAXLPB010000005">
    <property type="protein sequence ID" value="MDY8110335.1"/>
    <property type="molecule type" value="Genomic_DNA"/>
</dbReference>
<dbReference type="RefSeq" id="WP_322187863.1">
    <property type="nucleotide sequence ID" value="NZ_JAXLPB010000005.1"/>
</dbReference>
<dbReference type="Pfam" id="PF16916">
    <property type="entry name" value="ZT_dimer"/>
    <property type="match status" value="1"/>
</dbReference>
<dbReference type="Gene3D" id="3.30.70.1350">
    <property type="entry name" value="Cation efflux protein, cytoplasmic domain"/>
    <property type="match status" value="1"/>
</dbReference>
<organism evidence="10 11">
    <name type="scientific">Fulvimarina uroteuthidis</name>
    <dbReference type="NCBI Taxonomy" id="3098149"/>
    <lineage>
        <taxon>Bacteria</taxon>
        <taxon>Pseudomonadati</taxon>
        <taxon>Pseudomonadota</taxon>
        <taxon>Alphaproteobacteria</taxon>
        <taxon>Hyphomicrobiales</taxon>
        <taxon>Aurantimonadaceae</taxon>
        <taxon>Fulvimarina</taxon>
    </lineage>
</organism>
<protein>
    <submittedName>
        <fullName evidence="10">Cation diffusion facilitator family transporter</fullName>
    </submittedName>
</protein>
<dbReference type="SUPFAM" id="SSF160240">
    <property type="entry name" value="Cation efflux protein cytoplasmic domain-like"/>
    <property type="match status" value="1"/>
</dbReference>
<evidence type="ECO:0000256" key="4">
    <source>
        <dbReference type="ARBA" id="ARBA00022692"/>
    </source>
</evidence>
<evidence type="ECO:0000313" key="10">
    <source>
        <dbReference type="EMBL" id="MDY8110335.1"/>
    </source>
</evidence>
<evidence type="ECO:0000256" key="7">
    <source>
        <dbReference type="SAM" id="Phobius"/>
    </source>
</evidence>
<dbReference type="Proteomes" id="UP001294412">
    <property type="component" value="Unassembled WGS sequence"/>
</dbReference>
<feature type="transmembrane region" description="Helical" evidence="7">
    <location>
        <begin position="159"/>
        <end position="181"/>
    </location>
</feature>
<accession>A0ABU5I5E6</accession>
<dbReference type="PANTHER" id="PTHR43840:SF15">
    <property type="entry name" value="MITOCHONDRIAL METAL TRANSPORTER 1-RELATED"/>
    <property type="match status" value="1"/>
</dbReference>
<dbReference type="SUPFAM" id="SSF161111">
    <property type="entry name" value="Cation efflux protein transmembrane domain-like"/>
    <property type="match status" value="1"/>
</dbReference>
<evidence type="ECO:0000256" key="6">
    <source>
        <dbReference type="ARBA" id="ARBA00023136"/>
    </source>
</evidence>
<dbReference type="InterPro" id="IPR027469">
    <property type="entry name" value="Cation_efflux_TMD_sf"/>
</dbReference>
<comment type="subcellular location">
    <subcellularLocation>
        <location evidence="1">Membrane</location>
        <topology evidence="1">Multi-pass membrane protein</topology>
    </subcellularLocation>
</comment>
<proteinExistence type="inferred from homology"/>
<feature type="transmembrane region" description="Helical" evidence="7">
    <location>
        <begin position="116"/>
        <end position="139"/>
    </location>
</feature>
<gene>
    <name evidence="10" type="ORF">U0C82_14430</name>
</gene>
<dbReference type="PANTHER" id="PTHR43840">
    <property type="entry name" value="MITOCHONDRIAL METAL TRANSPORTER 1-RELATED"/>
    <property type="match status" value="1"/>
</dbReference>
<keyword evidence="6 7" id="KW-0472">Membrane</keyword>
<reference evidence="10 11" key="1">
    <citation type="submission" date="2023-12" db="EMBL/GenBank/DDBJ databases">
        <title>Description of Novel Strain Fulvimarina sp. 2208YS6-2-32 isolated from Uroteuthis (Photololigo) edulis.</title>
        <authorList>
            <person name="Park J.-S."/>
        </authorList>
    </citation>
    <scope>NUCLEOTIDE SEQUENCE [LARGE SCALE GENOMIC DNA]</scope>
    <source>
        <strain evidence="10 11">2208YS6-2-32</strain>
    </source>
</reference>
<evidence type="ECO:0000259" key="9">
    <source>
        <dbReference type="Pfam" id="PF16916"/>
    </source>
</evidence>
<evidence type="ECO:0000256" key="1">
    <source>
        <dbReference type="ARBA" id="ARBA00004141"/>
    </source>
</evidence>
<sequence>MAGEATIDEGARLAKRIALASVAIAVVVLGVKYAAYAVTGSVALFSDALESIVNVVAGLIALWAITISYKPADNDHPFGHTKAEYFSAVVEGVLIASAAVWILVEAWDAFRNPRIIEMPIVGLAINGVATVANFGWAMYLIRLSRAKRSPAFAADGRHLMADVVTSVGVIAGLGIATWTSIPVLDPILAAIVALNVLREGFKVVSHSLSSLMDQAMEPAEEAQVREIISSHAVGAIEVHDLRTRLSGRMIFIEFHLVVPSEMTVGASHVICDRIEEALAATFTTANIQIHVEPEEEAQATGIPVI</sequence>
<keyword evidence="4 7" id="KW-0812">Transmembrane</keyword>
<dbReference type="Pfam" id="PF01545">
    <property type="entry name" value="Cation_efflux"/>
    <property type="match status" value="1"/>
</dbReference>
<keyword evidence="11" id="KW-1185">Reference proteome</keyword>
<feature type="transmembrane region" description="Helical" evidence="7">
    <location>
        <begin position="42"/>
        <end position="65"/>
    </location>
</feature>
<keyword evidence="3" id="KW-0813">Transport</keyword>
<feature type="domain" description="Cation efflux protein transmembrane" evidence="8">
    <location>
        <begin position="19"/>
        <end position="212"/>
    </location>
</feature>
<feature type="transmembrane region" description="Helical" evidence="7">
    <location>
        <begin position="85"/>
        <end position="104"/>
    </location>
</feature>
<dbReference type="InterPro" id="IPR036837">
    <property type="entry name" value="Cation_efflux_CTD_sf"/>
</dbReference>
<dbReference type="Gene3D" id="1.20.1510.10">
    <property type="entry name" value="Cation efflux protein transmembrane domain"/>
    <property type="match status" value="1"/>
</dbReference>
<keyword evidence="5 7" id="KW-1133">Transmembrane helix</keyword>
<dbReference type="InterPro" id="IPR050291">
    <property type="entry name" value="CDF_Transporter"/>
</dbReference>
<evidence type="ECO:0000256" key="5">
    <source>
        <dbReference type="ARBA" id="ARBA00022989"/>
    </source>
</evidence>